<gene>
    <name evidence="1" type="ORF">SDC9_212781</name>
</gene>
<protein>
    <submittedName>
        <fullName evidence="1">Uncharacterized protein</fullName>
    </submittedName>
</protein>
<dbReference type="AlphaFoldDB" id="A0A645JNX7"/>
<accession>A0A645JNX7</accession>
<name>A0A645JNX7_9ZZZZ</name>
<comment type="caution">
    <text evidence="1">The sequence shown here is derived from an EMBL/GenBank/DDBJ whole genome shotgun (WGS) entry which is preliminary data.</text>
</comment>
<evidence type="ECO:0000313" key="1">
    <source>
        <dbReference type="EMBL" id="MPN65002.1"/>
    </source>
</evidence>
<dbReference type="EMBL" id="VSSQ01146700">
    <property type="protein sequence ID" value="MPN65002.1"/>
    <property type="molecule type" value="Genomic_DNA"/>
</dbReference>
<proteinExistence type="predicted"/>
<organism evidence="1">
    <name type="scientific">bioreactor metagenome</name>
    <dbReference type="NCBI Taxonomy" id="1076179"/>
    <lineage>
        <taxon>unclassified sequences</taxon>
        <taxon>metagenomes</taxon>
        <taxon>ecological metagenomes</taxon>
    </lineage>
</organism>
<sequence length="145" mass="15622">MFGEDGGIHVAQEGGVCFFQLKDDCVVIYHFEPFNAVSFARLVGSGTLEPHNAVFCAACVAGGGKGCEGENDIFGGEGLTVMPDHVIAQVEGVGQAVFRDFPILCQIAHEIEFRIRHDQVAENHELHIGVGCARLKHGVQVGNFR</sequence>
<reference evidence="1" key="1">
    <citation type="submission" date="2019-08" db="EMBL/GenBank/DDBJ databases">
        <authorList>
            <person name="Kucharzyk K."/>
            <person name="Murdoch R.W."/>
            <person name="Higgins S."/>
            <person name="Loffler F."/>
        </authorList>
    </citation>
    <scope>NUCLEOTIDE SEQUENCE</scope>
</reference>